<evidence type="ECO:0000313" key="2">
    <source>
        <dbReference type="Proteomes" id="UP000032735"/>
    </source>
</evidence>
<dbReference type="AlphaFoldDB" id="A0A068QYR1"/>
<accession>A0A068QYR1</accession>
<name>A0A068QYR1_9GAMM</name>
<dbReference type="Proteomes" id="UP000032735">
    <property type="component" value="Chromosome"/>
</dbReference>
<keyword evidence="2" id="KW-1185">Reference proteome</keyword>
<proteinExistence type="predicted"/>
<reference evidence="1 2" key="1">
    <citation type="submission" date="2013-07" db="EMBL/GenBank/DDBJ databases">
        <authorList>
            <person name="Genoscope - CEA"/>
        </authorList>
    </citation>
    <scope>NUCLEOTIDE SEQUENCE [LARGE SCALE GENOMIC DNA]</scope>
    <source>
        <strain evidence="1 2">G6</strain>
    </source>
</reference>
<dbReference type="KEGG" id="xpo:XPG1_0111"/>
<dbReference type="HOGENOM" id="CLU_2995738_0_0_6"/>
<protein>
    <submittedName>
        <fullName evidence="1">Uncharacterized protein</fullName>
    </submittedName>
</protein>
<dbReference type="EMBL" id="FO704551">
    <property type="protein sequence ID" value="CDG19766.1"/>
    <property type="molecule type" value="Genomic_DNA"/>
</dbReference>
<evidence type="ECO:0000313" key="1">
    <source>
        <dbReference type="EMBL" id="CDG19766.1"/>
    </source>
</evidence>
<organism evidence="1 2">
    <name type="scientific">Xenorhabdus poinarii G6</name>
    <dbReference type="NCBI Taxonomy" id="1354304"/>
    <lineage>
        <taxon>Bacteria</taxon>
        <taxon>Pseudomonadati</taxon>
        <taxon>Pseudomonadota</taxon>
        <taxon>Gammaproteobacteria</taxon>
        <taxon>Enterobacterales</taxon>
        <taxon>Morganellaceae</taxon>
        <taxon>Xenorhabdus</taxon>
    </lineage>
</organism>
<sequence>MQRRLKGVITRSELNKPAVALTNKNARIVWLRVNQQSSYEARWITLYVAKVKAHNLM</sequence>
<gene>
    <name evidence="1" type="ORF">XPG1_0111</name>
</gene>